<dbReference type="SUPFAM" id="SSF46785">
    <property type="entry name" value="Winged helix' DNA-binding domain"/>
    <property type="match status" value="1"/>
</dbReference>
<dbReference type="PANTHER" id="PTHR33164">
    <property type="entry name" value="TRANSCRIPTIONAL REGULATOR, MARR FAMILY"/>
    <property type="match status" value="1"/>
</dbReference>
<dbReference type="PROSITE" id="PS50995">
    <property type="entry name" value="HTH_MARR_2"/>
    <property type="match status" value="1"/>
</dbReference>
<dbReference type="InterPro" id="IPR039422">
    <property type="entry name" value="MarR/SlyA-like"/>
</dbReference>
<evidence type="ECO:0000313" key="2">
    <source>
        <dbReference type="EMBL" id="GGI29526.1"/>
    </source>
</evidence>
<dbReference type="Pfam" id="PF01047">
    <property type="entry name" value="MarR"/>
    <property type="match status" value="1"/>
</dbReference>
<dbReference type="Proteomes" id="UP000645390">
    <property type="component" value="Unassembled WGS sequence"/>
</dbReference>
<keyword evidence="3" id="KW-1185">Reference proteome</keyword>
<dbReference type="EMBL" id="BMDJ01000021">
    <property type="protein sequence ID" value="GGI29526.1"/>
    <property type="molecule type" value="Genomic_DNA"/>
</dbReference>
<organism evidence="2 3">
    <name type="scientific">Pedobacter mendelii</name>
    <dbReference type="NCBI Taxonomy" id="1908240"/>
    <lineage>
        <taxon>Bacteria</taxon>
        <taxon>Pseudomonadati</taxon>
        <taxon>Bacteroidota</taxon>
        <taxon>Sphingobacteriia</taxon>
        <taxon>Sphingobacteriales</taxon>
        <taxon>Sphingobacteriaceae</taxon>
        <taxon>Pedobacter</taxon>
    </lineage>
</organism>
<evidence type="ECO:0000313" key="3">
    <source>
        <dbReference type="Proteomes" id="UP000645390"/>
    </source>
</evidence>
<comment type="caution">
    <text evidence="2">The sequence shown here is derived from an EMBL/GenBank/DDBJ whole genome shotgun (WGS) entry which is preliminary data.</text>
</comment>
<dbReference type="InterPro" id="IPR036390">
    <property type="entry name" value="WH_DNA-bd_sf"/>
</dbReference>
<dbReference type="InterPro" id="IPR036388">
    <property type="entry name" value="WH-like_DNA-bd_sf"/>
</dbReference>
<dbReference type="InterPro" id="IPR000835">
    <property type="entry name" value="HTH_MarR-typ"/>
</dbReference>
<dbReference type="RefSeq" id="WP_188417559.1">
    <property type="nucleotide sequence ID" value="NZ_BMDJ01000021.1"/>
</dbReference>
<sequence>MDIINSSGVLALSTRLQRLSEQLRKDGMLYYQSQGIRFKPQWFSVIFILSQRPLLGVIELATEIGYTHPSTISLLNELEKEKIIRSKKDKTDQRKRLLELTKKGVELVASLGPIWKVMQRALDDISSNEDNLIKAICQAEDALKQQSFLQRMLALALK</sequence>
<dbReference type="Gene3D" id="1.10.10.10">
    <property type="entry name" value="Winged helix-like DNA-binding domain superfamily/Winged helix DNA-binding domain"/>
    <property type="match status" value="1"/>
</dbReference>
<dbReference type="PANTHER" id="PTHR33164:SF43">
    <property type="entry name" value="HTH-TYPE TRANSCRIPTIONAL REPRESSOR YETL"/>
    <property type="match status" value="1"/>
</dbReference>
<proteinExistence type="predicted"/>
<reference evidence="3" key="1">
    <citation type="journal article" date="2019" name="Int. J. Syst. Evol. Microbiol.">
        <title>The Global Catalogue of Microorganisms (GCM) 10K type strain sequencing project: providing services to taxonomists for standard genome sequencing and annotation.</title>
        <authorList>
            <consortium name="The Broad Institute Genomics Platform"/>
            <consortium name="The Broad Institute Genome Sequencing Center for Infectious Disease"/>
            <person name="Wu L."/>
            <person name="Ma J."/>
        </authorList>
    </citation>
    <scope>NUCLEOTIDE SEQUENCE [LARGE SCALE GENOMIC DNA]</scope>
    <source>
        <strain evidence="3">CCM 8939</strain>
    </source>
</reference>
<protein>
    <recommendedName>
        <fullName evidence="1">HTH marR-type domain-containing protein</fullName>
    </recommendedName>
</protein>
<name>A0ABQ2BM56_9SPHI</name>
<feature type="domain" description="HTH marR-type" evidence="1">
    <location>
        <begin position="9"/>
        <end position="154"/>
    </location>
</feature>
<evidence type="ECO:0000259" key="1">
    <source>
        <dbReference type="PROSITE" id="PS50995"/>
    </source>
</evidence>
<dbReference type="SMART" id="SM00347">
    <property type="entry name" value="HTH_MARR"/>
    <property type="match status" value="1"/>
</dbReference>
<gene>
    <name evidence="2" type="ORF">GCM10008119_38060</name>
</gene>
<accession>A0ABQ2BM56</accession>